<gene>
    <name evidence="1" type="ORF">GOB84_03590</name>
</gene>
<sequence>MPLLENGHLVADRWNYATNGQPLGTGSVIVPLSRLSEGLGRSMGDLGVVLPVDESISTLRDALPKLSVVVVIFPIFRDGRAFSQARALREHLHFTGEIRASGHVLPDQYEFLVRCGVTTVEVPENADVSAWERALHQFRVAMQPSVMNETPTGFGFRRFLPA</sequence>
<evidence type="ECO:0000313" key="1">
    <source>
        <dbReference type="EMBL" id="NHO31652.1"/>
    </source>
</evidence>
<comment type="caution">
    <text evidence="1">The sequence shown here is derived from an EMBL/GenBank/DDBJ whole genome shotgun (WGS) entry which is preliminary data.</text>
</comment>
<accession>A0ABX0KCF8</accession>
<name>A0ABX0KCF8_9PROT</name>
<evidence type="ECO:0000313" key="2">
    <source>
        <dbReference type="Proteomes" id="UP000615326"/>
    </source>
</evidence>
<dbReference type="PIRSF" id="PIRSF030820">
    <property type="entry name" value="UCP030820"/>
    <property type="match status" value="1"/>
</dbReference>
<dbReference type="RefSeq" id="WP_173576237.1">
    <property type="nucleotide sequence ID" value="NZ_WOSW01000003.1"/>
</dbReference>
<dbReference type="Pfam" id="PF06073">
    <property type="entry name" value="DUF934"/>
    <property type="match status" value="1"/>
</dbReference>
<reference evidence="1 2" key="1">
    <citation type="journal article" date="2020" name="Int. J. Syst. Evol. Microbiol.">
        <title>Novel acetic acid bacteria from cider fermentations: Acetobacter conturbans sp. nov. and Acetobacter fallax sp. nov.</title>
        <authorList>
            <person name="Sombolestani A.S."/>
            <person name="Cleenwerck I."/>
            <person name="Cnockaert M."/>
            <person name="Borremans W."/>
            <person name="Wieme A.D."/>
            <person name="De Vuyst L."/>
            <person name="Vandamme P."/>
        </authorList>
    </citation>
    <scope>NUCLEOTIDE SEQUENCE [LARGE SCALE GENOMIC DNA]</scope>
    <source>
        <strain evidence="1 2">LMG 1637</strain>
    </source>
</reference>
<dbReference type="Proteomes" id="UP000615326">
    <property type="component" value="Unassembled WGS sequence"/>
</dbReference>
<proteinExistence type="predicted"/>
<keyword evidence="2" id="KW-1185">Reference proteome</keyword>
<organism evidence="1 2">
    <name type="scientific">Acetobacter fallax</name>
    <dbReference type="NCBI Taxonomy" id="1737473"/>
    <lineage>
        <taxon>Bacteria</taxon>
        <taxon>Pseudomonadati</taxon>
        <taxon>Pseudomonadota</taxon>
        <taxon>Alphaproteobacteria</taxon>
        <taxon>Acetobacterales</taxon>
        <taxon>Acetobacteraceae</taxon>
        <taxon>Acetobacter</taxon>
    </lineage>
</organism>
<protein>
    <submittedName>
        <fullName evidence="1">DUF934 domain-containing protein</fullName>
    </submittedName>
</protein>
<dbReference type="EMBL" id="WOSW01000003">
    <property type="protein sequence ID" value="NHO31652.1"/>
    <property type="molecule type" value="Genomic_DNA"/>
</dbReference>
<dbReference type="InterPro" id="IPR008318">
    <property type="entry name" value="UCP030820"/>
</dbReference>